<accession>A0AAU9W2K8</accession>
<feature type="transmembrane region" description="Helical" evidence="9">
    <location>
        <begin position="653"/>
        <end position="680"/>
    </location>
</feature>
<keyword evidence="10" id="KW-0732">Signal</keyword>
<evidence type="ECO:0000256" key="7">
    <source>
        <dbReference type="ARBA" id="ARBA00023157"/>
    </source>
</evidence>
<evidence type="ECO:0000259" key="11">
    <source>
        <dbReference type="PROSITE" id="PS50221"/>
    </source>
</evidence>
<keyword evidence="6 9" id="KW-0472">Membrane</keyword>
<organism evidence="13 14">
    <name type="scientific">Pocillopora meandrina</name>
    <dbReference type="NCBI Taxonomy" id="46732"/>
    <lineage>
        <taxon>Eukaryota</taxon>
        <taxon>Metazoa</taxon>
        <taxon>Cnidaria</taxon>
        <taxon>Anthozoa</taxon>
        <taxon>Hexacorallia</taxon>
        <taxon>Scleractinia</taxon>
        <taxon>Astrocoeniina</taxon>
        <taxon>Pocilloporidae</taxon>
        <taxon>Pocillopora</taxon>
    </lineage>
</organism>
<evidence type="ECO:0000313" key="14">
    <source>
        <dbReference type="Proteomes" id="UP001159428"/>
    </source>
</evidence>
<dbReference type="GO" id="GO:0007166">
    <property type="term" value="P:cell surface receptor signaling pathway"/>
    <property type="evidence" value="ECO:0007669"/>
    <property type="project" value="InterPro"/>
</dbReference>
<feature type="signal peptide" evidence="10">
    <location>
        <begin position="1"/>
        <end position="24"/>
    </location>
</feature>
<dbReference type="Pfam" id="PF01825">
    <property type="entry name" value="GPS"/>
    <property type="match status" value="1"/>
</dbReference>
<dbReference type="Gene3D" id="1.20.1070.10">
    <property type="entry name" value="Rhodopsin 7-helix transmembrane proteins"/>
    <property type="match status" value="1"/>
</dbReference>
<keyword evidence="7" id="KW-1015">Disulfide bond</keyword>
<dbReference type="Gene3D" id="2.60.220.50">
    <property type="match status" value="1"/>
</dbReference>
<dbReference type="PROSITE" id="PS50221">
    <property type="entry name" value="GAIN_B"/>
    <property type="match status" value="1"/>
</dbReference>
<dbReference type="Pfam" id="PF00002">
    <property type="entry name" value="7tm_2"/>
    <property type="match status" value="1"/>
</dbReference>
<evidence type="ECO:0000259" key="12">
    <source>
        <dbReference type="PROSITE" id="PS50261"/>
    </source>
</evidence>
<dbReference type="Gene3D" id="1.25.40.610">
    <property type="match status" value="1"/>
</dbReference>
<proteinExistence type="inferred from homology"/>
<feature type="chain" id="PRO_5043942177" evidence="10">
    <location>
        <begin position="25"/>
        <end position="789"/>
    </location>
</feature>
<dbReference type="InterPro" id="IPR032471">
    <property type="entry name" value="AGRL2-4_GAIN_subdom_A"/>
</dbReference>
<reference evidence="13 14" key="1">
    <citation type="submission" date="2022-05" db="EMBL/GenBank/DDBJ databases">
        <authorList>
            <consortium name="Genoscope - CEA"/>
            <person name="William W."/>
        </authorList>
    </citation>
    <scope>NUCLEOTIDE SEQUENCE [LARGE SCALE GENOMIC DNA]</scope>
</reference>
<dbReference type="InterPro" id="IPR000832">
    <property type="entry name" value="GPCR_2_secretin-like"/>
</dbReference>
<gene>
    <name evidence="13" type="ORF">PMEA_00028631</name>
</gene>
<dbReference type="PRINTS" id="PR00249">
    <property type="entry name" value="GPCRSECRETIN"/>
</dbReference>
<dbReference type="SMART" id="SM00303">
    <property type="entry name" value="GPS"/>
    <property type="match status" value="1"/>
</dbReference>
<keyword evidence="8" id="KW-0325">Glycoprotein</keyword>
<feature type="domain" description="GAIN-B" evidence="11">
    <location>
        <begin position="332"/>
        <end position="499"/>
    </location>
</feature>
<dbReference type="EMBL" id="CALNXJ010000006">
    <property type="protein sequence ID" value="CAH3042158.1"/>
    <property type="molecule type" value="Genomic_DNA"/>
</dbReference>
<feature type="transmembrane region" description="Helical" evidence="9">
    <location>
        <begin position="581"/>
        <end position="602"/>
    </location>
</feature>
<evidence type="ECO:0000256" key="2">
    <source>
        <dbReference type="ARBA" id="ARBA00007343"/>
    </source>
</evidence>
<dbReference type="Proteomes" id="UP001159428">
    <property type="component" value="Unassembled WGS sequence"/>
</dbReference>
<evidence type="ECO:0000256" key="10">
    <source>
        <dbReference type="SAM" id="SignalP"/>
    </source>
</evidence>
<evidence type="ECO:0000256" key="1">
    <source>
        <dbReference type="ARBA" id="ARBA00004651"/>
    </source>
</evidence>
<sequence>MQFVFIIHLISLVLIFVMVHRVLSEGCNNANWWVSLDRPSRWSVCPRNNTYLRGFWRSPHKTGDERVGRLEEGRCCDAAEPRYAGQPSRCVNANWSRTLNGFNVWALCPKGFYMNGIRTGSYPPLQSFLNNIEEARCCHPMDHPSSYADCYDEDVAISFNNKGWSECQKNGYYMTGFYKSNCHELKCIDKFRCCKHLLRRNRQSNLITDLQLEVDAIITGSYPSTNLSTVITKFLNLTKTGDELKLNLSELSLSVDMLKEIVQYNSMKNNSAIGATSDQQNIVKVASNLLEEENIKTWLPLQEKRGNITDKLLKTMDDFAFQVSSNLGNSTNKLELLSKNIALRVDRWNPKHELKVDFAQYGATILVPGSAISDIMETRMSTIAYRTLKNVLRLPVDGPSNNQSAGGRLRRSGTSIVSVTIHDRVSGSLSKPIKLAFNHNNKRSDLIGQCVFWEIDQLQRTWLTRGCVRVDRESNSRVTTCECDHLTIFAVLLNNKPVKPRHQPYFKYISTVGCACSLFFLVLTCVTILTCWKKLRSFRITMLLHLFAAISVSCLLIIIAGKAERPKELCTTTAVLLHYSLLSVFFWMLCYGVMLYFLILKAERPEILALKKKWFYALGWGVPVLIVAISLTVTGIKSYAANNCWLTTEHWLIYWAFVAPVAVILLINSILIIILLRGILRATKTKNNKTPAKHVKDWLRRFAMLLPILGITWSFGFLTFITSTAVFHYIFTILNSFQGVFIFVSFCILDDSVKKSVKSILCERMNTTKRDTRRRKRHFSAVNTELQLI</sequence>
<dbReference type="PANTHER" id="PTHR12011:SF347">
    <property type="entry name" value="FI21270P1-RELATED"/>
    <property type="match status" value="1"/>
</dbReference>
<protein>
    <submittedName>
        <fullName evidence="13">Uncharacterized protein</fullName>
    </submittedName>
</protein>
<evidence type="ECO:0000256" key="4">
    <source>
        <dbReference type="ARBA" id="ARBA00022692"/>
    </source>
</evidence>
<dbReference type="InterPro" id="IPR046338">
    <property type="entry name" value="GAIN_dom_sf"/>
</dbReference>
<feature type="transmembrane region" description="Helical" evidence="9">
    <location>
        <begin position="701"/>
        <end position="721"/>
    </location>
</feature>
<feature type="transmembrane region" description="Helical" evidence="9">
    <location>
        <begin position="542"/>
        <end position="561"/>
    </location>
</feature>
<evidence type="ECO:0000256" key="3">
    <source>
        <dbReference type="ARBA" id="ARBA00022475"/>
    </source>
</evidence>
<name>A0AAU9W2K8_9CNID</name>
<evidence type="ECO:0000256" key="5">
    <source>
        <dbReference type="ARBA" id="ARBA00022989"/>
    </source>
</evidence>
<feature type="transmembrane region" description="Helical" evidence="9">
    <location>
        <begin position="727"/>
        <end position="749"/>
    </location>
</feature>
<comment type="subcellular location">
    <subcellularLocation>
        <location evidence="1">Cell membrane</location>
        <topology evidence="1">Multi-pass membrane protein</topology>
    </subcellularLocation>
</comment>
<keyword evidence="4 9" id="KW-0812">Transmembrane</keyword>
<evidence type="ECO:0000256" key="8">
    <source>
        <dbReference type="ARBA" id="ARBA00023180"/>
    </source>
</evidence>
<dbReference type="InterPro" id="IPR057244">
    <property type="entry name" value="GAIN_B"/>
</dbReference>
<dbReference type="PROSITE" id="PS50261">
    <property type="entry name" value="G_PROTEIN_RECEP_F2_4"/>
    <property type="match status" value="1"/>
</dbReference>
<feature type="transmembrane region" description="Helical" evidence="9">
    <location>
        <begin position="505"/>
        <end position="530"/>
    </location>
</feature>
<keyword evidence="3" id="KW-1003">Cell membrane</keyword>
<evidence type="ECO:0000256" key="9">
    <source>
        <dbReference type="SAM" id="Phobius"/>
    </source>
</evidence>
<dbReference type="AlphaFoldDB" id="A0AAU9W2K8"/>
<dbReference type="PANTHER" id="PTHR12011">
    <property type="entry name" value="ADHESION G-PROTEIN COUPLED RECEPTOR"/>
    <property type="match status" value="1"/>
</dbReference>
<feature type="transmembrane region" description="Helical" evidence="9">
    <location>
        <begin position="614"/>
        <end position="633"/>
    </location>
</feature>
<dbReference type="GO" id="GO:0004930">
    <property type="term" value="F:G protein-coupled receptor activity"/>
    <property type="evidence" value="ECO:0007669"/>
    <property type="project" value="InterPro"/>
</dbReference>
<dbReference type="GO" id="GO:0005886">
    <property type="term" value="C:plasma membrane"/>
    <property type="evidence" value="ECO:0007669"/>
    <property type="project" value="UniProtKB-SubCell"/>
</dbReference>
<keyword evidence="14" id="KW-1185">Reference proteome</keyword>
<evidence type="ECO:0000313" key="13">
    <source>
        <dbReference type="EMBL" id="CAH3042158.1"/>
    </source>
</evidence>
<dbReference type="InterPro" id="IPR000203">
    <property type="entry name" value="GPS"/>
</dbReference>
<dbReference type="Pfam" id="PF16489">
    <property type="entry name" value="GAIN"/>
    <property type="match status" value="1"/>
</dbReference>
<dbReference type="InterPro" id="IPR017981">
    <property type="entry name" value="GPCR_2-like_7TM"/>
</dbReference>
<dbReference type="FunFam" id="1.20.1070.10:FF:000058">
    <property type="entry name" value="Adhesion G protein-coupled receptor F5"/>
    <property type="match status" value="1"/>
</dbReference>
<evidence type="ECO:0000256" key="6">
    <source>
        <dbReference type="ARBA" id="ARBA00023136"/>
    </source>
</evidence>
<feature type="domain" description="G-protein coupled receptors family 2 profile 2" evidence="12">
    <location>
        <begin position="506"/>
        <end position="750"/>
    </location>
</feature>
<dbReference type="CDD" id="cd15040">
    <property type="entry name" value="7tmB2_Adhesion"/>
    <property type="match status" value="1"/>
</dbReference>
<comment type="caution">
    <text evidence="13">The sequence shown here is derived from an EMBL/GenBank/DDBJ whole genome shotgun (WGS) entry which is preliminary data.</text>
</comment>
<comment type="similarity">
    <text evidence="2">Belongs to the G-protein coupled receptor 2 family. Adhesion G-protein coupled receptor (ADGR) subfamily.</text>
</comment>
<keyword evidence="5 9" id="KW-1133">Transmembrane helix</keyword>